<dbReference type="EMBL" id="JAKUCV010006429">
    <property type="protein sequence ID" value="KAJ4827361.1"/>
    <property type="molecule type" value="Genomic_DNA"/>
</dbReference>
<comment type="caution">
    <text evidence="2">The sequence shown here is derived from an EMBL/GenBank/DDBJ whole genome shotgun (WGS) entry which is preliminary data.</text>
</comment>
<sequence>MGSYQFLSHSPHNQVRDSSFSSSGTNYVVYHHHRGLSKSQMCLHKILHIIASYPSRETSKVEISLNPQSVEFGESRGLGVDLNLGLNTYEDVSESLSSCSAVEKVFKVDDKSCLSSSSELYGGCDHAKEVGADSTVVQVIGEEESDERISLEFSQTTNTEIRTRETVTVNGIQEEYREVVKGGEEDNRIEDSCVVKAVSSCRHKKSNDSLALLIEAAEIVSGNNMGEDEEMERPDDSDKAAKNGSASSPNKRSGKCSLVADLYGRGSDDEMSPVVRSKRGRSQVLPSRYRDSVLLEPWKRPPAAAVVSKRRQRWRR</sequence>
<evidence type="ECO:0000313" key="3">
    <source>
        <dbReference type="Proteomes" id="UP001141552"/>
    </source>
</evidence>
<dbReference type="Proteomes" id="UP001141552">
    <property type="component" value="Unassembled WGS sequence"/>
</dbReference>
<organism evidence="2 3">
    <name type="scientific">Turnera subulata</name>
    <dbReference type="NCBI Taxonomy" id="218843"/>
    <lineage>
        <taxon>Eukaryota</taxon>
        <taxon>Viridiplantae</taxon>
        <taxon>Streptophyta</taxon>
        <taxon>Embryophyta</taxon>
        <taxon>Tracheophyta</taxon>
        <taxon>Spermatophyta</taxon>
        <taxon>Magnoliopsida</taxon>
        <taxon>eudicotyledons</taxon>
        <taxon>Gunneridae</taxon>
        <taxon>Pentapetalae</taxon>
        <taxon>rosids</taxon>
        <taxon>fabids</taxon>
        <taxon>Malpighiales</taxon>
        <taxon>Passifloraceae</taxon>
        <taxon>Turnera</taxon>
    </lineage>
</organism>
<protein>
    <submittedName>
        <fullName evidence="2">Uncharacterized protein</fullName>
    </submittedName>
</protein>
<gene>
    <name evidence="2" type="ORF">Tsubulata_014952</name>
</gene>
<reference evidence="2" key="2">
    <citation type="journal article" date="2023" name="Plants (Basel)">
        <title>Annotation of the Turnera subulata (Passifloraceae) Draft Genome Reveals the S-Locus Evolved after the Divergence of Turneroideae from Passifloroideae in a Stepwise Manner.</title>
        <authorList>
            <person name="Henning P.M."/>
            <person name="Roalson E.H."/>
            <person name="Mir W."/>
            <person name="McCubbin A.G."/>
            <person name="Shore J.S."/>
        </authorList>
    </citation>
    <scope>NUCLEOTIDE SEQUENCE</scope>
    <source>
        <strain evidence="2">F60SS</strain>
    </source>
</reference>
<evidence type="ECO:0000313" key="2">
    <source>
        <dbReference type="EMBL" id="KAJ4827361.1"/>
    </source>
</evidence>
<evidence type="ECO:0000256" key="1">
    <source>
        <dbReference type="SAM" id="MobiDB-lite"/>
    </source>
</evidence>
<proteinExistence type="predicted"/>
<name>A0A9Q0FBM7_9ROSI</name>
<dbReference type="AlphaFoldDB" id="A0A9Q0FBM7"/>
<accession>A0A9Q0FBM7</accession>
<reference evidence="2" key="1">
    <citation type="submission" date="2022-02" db="EMBL/GenBank/DDBJ databases">
        <authorList>
            <person name="Henning P.M."/>
            <person name="McCubbin A.G."/>
            <person name="Shore J.S."/>
        </authorList>
    </citation>
    <scope>NUCLEOTIDE SEQUENCE</scope>
    <source>
        <strain evidence="2">F60SS</strain>
        <tissue evidence="2">Leaves</tissue>
    </source>
</reference>
<keyword evidence="3" id="KW-1185">Reference proteome</keyword>
<dbReference type="OrthoDB" id="1937665at2759"/>
<feature type="region of interest" description="Disordered" evidence="1">
    <location>
        <begin position="223"/>
        <end position="283"/>
    </location>
</feature>